<dbReference type="GO" id="GO:0009264">
    <property type="term" value="P:deoxyribonucleotide catabolic process"/>
    <property type="evidence" value="ECO:0007669"/>
    <property type="project" value="InterPro"/>
</dbReference>
<dbReference type="PANTHER" id="PTHR35134:SF2">
    <property type="entry name" value="NUCLEOTIDASE YQFW-RELATED"/>
    <property type="match status" value="1"/>
</dbReference>
<organism evidence="5 6">
    <name type="scientific">Desulfobacter latus</name>
    <dbReference type="NCBI Taxonomy" id="2292"/>
    <lineage>
        <taxon>Bacteria</taxon>
        <taxon>Pseudomonadati</taxon>
        <taxon>Thermodesulfobacteriota</taxon>
        <taxon>Desulfobacteria</taxon>
        <taxon>Desulfobacterales</taxon>
        <taxon>Desulfobacteraceae</taxon>
        <taxon>Desulfobacter</taxon>
    </lineage>
</organism>
<protein>
    <recommendedName>
        <fullName evidence="3">Nucleotidase</fullName>
        <ecNumber evidence="3">3.1.3.-</ecNumber>
    </recommendedName>
</protein>
<proteinExistence type="inferred from homology"/>
<dbReference type="RefSeq" id="WP_178365202.1">
    <property type="nucleotide sequence ID" value="NZ_JACADJ010000004.1"/>
</dbReference>
<reference evidence="5 6" key="1">
    <citation type="submission" date="2020-06" db="EMBL/GenBank/DDBJ databases">
        <title>High-quality draft genome of sulfate reducer Desulfobacter latus type strain AcrS2 isolated from marine sediment.</title>
        <authorList>
            <person name="Hoppe M."/>
            <person name="Larsen C.K."/>
            <person name="Marshall I.P.G."/>
            <person name="Schramm A."/>
            <person name="Marietou A.G."/>
        </authorList>
    </citation>
    <scope>NUCLEOTIDE SEQUENCE [LARGE SCALE GENOMIC DNA]</scope>
    <source>
        <strain evidence="5 6">AcRS2</strain>
    </source>
</reference>
<feature type="active site" description="Proton donor" evidence="4">
    <location>
        <position position="14"/>
    </location>
</feature>
<evidence type="ECO:0000256" key="2">
    <source>
        <dbReference type="ARBA" id="ARBA00022801"/>
    </source>
</evidence>
<dbReference type="InterPro" id="IPR023214">
    <property type="entry name" value="HAD_sf"/>
</dbReference>
<dbReference type="EC" id="3.1.3.-" evidence="3"/>
<evidence type="ECO:0000256" key="1">
    <source>
        <dbReference type="ARBA" id="ARBA00009589"/>
    </source>
</evidence>
<dbReference type="InterPro" id="IPR052419">
    <property type="entry name" value="5_3-deoxyribonucleotidase-like"/>
</dbReference>
<accession>A0A850T683</accession>
<dbReference type="InterPro" id="IPR036412">
    <property type="entry name" value="HAD-like_sf"/>
</dbReference>
<evidence type="ECO:0000256" key="4">
    <source>
        <dbReference type="PIRSR" id="PIRSR610708-1"/>
    </source>
</evidence>
<dbReference type="PIRSF" id="PIRSF021362">
    <property type="entry name" value="UCP021362_HAD"/>
    <property type="match status" value="1"/>
</dbReference>
<dbReference type="PANTHER" id="PTHR35134">
    <property type="entry name" value="NUCLEOTIDASE YQFW-RELATED"/>
    <property type="match status" value="1"/>
</dbReference>
<keyword evidence="6" id="KW-1185">Reference proteome</keyword>
<dbReference type="Pfam" id="PF06941">
    <property type="entry name" value="NT5C"/>
    <property type="match status" value="1"/>
</dbReference>
<dbReference type="InterPro" id="IPR010708">
    <property type="entry name" value="5'(3')-deoxyribonucleotidase"/>
</dbReference>
<keyword evidence="2 3" id="KW-0378">Hydrolase</keyword>
<dbReference type="Proteomes" id="UP000553343">
    <property type="component" value="Unassembled WGS sequence"/>
</dbReference>
<evidence type="ECO:0000313" key="6">
    <source>
        <dbReference type="Proteomes" id="UP000553343"/>
    </source>
</evidence>
<evidence type="ECO:0000256" key="3">
    <source>
        <dbReference type="PIRNR" id="PIRNR021362"/>
    </source>
</evidence>
<name>A0A850T683_9BACT</name>
<dbReference type="InterPro" id="IPR009206">
    <property type="entry name" value="Nucleotidase_putative"/>
</dbReference>
<dbReference type="SUPFAM" id="SSF56784">
    <property type="entry name" value="HAD-like"/>
    <property type="match status" value="1"/>
</dbReference>
<dbReference type="Gene3D" id="3.40.50.1000">
    <property type="entry name" value="HAD superfamily/HAD-like"/>
    <property type="match status" value="1"/>
</dbReference>
<evidence type="ECO:0000313" key="5">
    <source>
        <dbReference type="EMBL" id="NWH03747.1"/>
    </source>
</evidence>
<dbReference type="AlphaFoldDB" id="A0A850T683"/>
<comment type="caution">
    <text evidence="5">The sequence shown here is derived from an EMBL/GenBank/DDBJ whole genome shotgun (WGS) entry which is preliminary data.</text>
</comment>
<feature type="active site" description="Nucleophile" evidence="4">
    <location>
        <position position="12"/>
    </location>
</feature>
<sequence>MNGFQSKKIYVDVDDVVSRTTETYPDVVAHEFGKTVTLEDLTGFDLKHCFQLTDNEFQYFFDLVHQTDFLMEFKPVEGAVQTLKTWVDMGHIIDIVTGRPTSAQEATLAWLKRHDVPFRGFIMVDKYNRPGNDMSLAISKQELSMMNYDLAVEDSPEMAMFLARDMGVHTALVHKPWNRKCTRHDNLFRCMSWNEIHPMVKKPMLEECNAGKKTNI</sequence>
<dbReference type="EMBL" id="JACADJ010000004">
    <property type="protein sequence ID" value="NWH03747.1"/>
    <property type="molecule type" value="Genomic_DNA"/>
</dbReference>
<gene>
    <name evidence="5" type="ORF">HXW94_01855</name>
</gene>
<comment type="similarity">
    <text evidence="1 3">Belongs to the 5'(3')-deoxyribonucleotidase family.</text>
</comment>
<dbReference type="GO" id="GO:0008253">
    <property type="term" value="F:5'-nucleotidase activity"/>
    <property type="evidence" value="ECO:0007669"/>
    <property type="project" value="InterPro"/>
</dbReference>